<dbReference type="AlphaFoldDB" id="A0A3N4LRQ6"/>
<feature type="compositionally biased region" description="Basic and acidic residues" evidence="10">
    <location>
        <begin position="111"/>
        <end position="122"/>
    </location>
</feature>
<dbReference type="Gene3D" id="3.40.50.300">
    <property type="entry name" value="P-loop containing nucleotide triphosphate hydrolases"/>
    <property type="match status" value="1"/>
</dbReference>
<keyword evidence="5" id="KW-0808">Transferase</keyword>
<protein>
    <recommendedName>
        <fullName evidence="4">Polynucleotide 5'-hydroxyl-kinase GRC3</fullName>
    </recommendedName>
    <alternativeName>
        <fullName evidence="9">Polynucleotide 5'-hydroxyl-kinase NOL9</fullName>
    </alternativeName>
    <alternativeName>
        <fullName evidence="3">Polynucleotide 5'-hydroxyl-kinase grc3</fullName>
    </alternativeName>
</protein>
<evidence type="ECO:0000256" key="7">
    <source>
        <dbReference type="ARBA" id="ARBA00022777"/>
    </source>
</evidence>
<feature type="compositionally biased region" description="Polar residues" evidence="10">
    <location>
        <begin position="88"/>
        <end position="101"/>
    </location>
</feature>
<comment type="similarity">
    <text evidence="2">Belongs to the Clp1 family. NOL9/GRC3 subfamily.</text>
</comment>
<evidence type="ECO:0000313" key="13">
    <source>
        <dbReference type="EMBL" id="RPB25500.1"/>
    </source>
</evidence>
<name>A0A3N4LRQ6_9PEZI</name>
<dbReference type="InterPro" id="IPR027417">
    <property type="entry name" value="P-loop_NTPase"/>
</dbReference>
<feature type="compositionally biased region" description="Low complexity" evidence="10">
    <location>
        <begin position="31"/>
        <end position="51"/>
    </location>
</feature>
<dbReference type="InParanoid" id="A0A3N4LRQ6"/>
<dbReference type="OrthoDB" id="4054781at2759"/>
<dbReference type="PANTHER" id="PTHR12755">
    <property type="entry name" value="CLEAVAGE/POLYADENYLATION FACTOR IA SUBUNIT CLP1P"/>
    <property type="match status" value="1"/>
</dbReference>
<dbReference type="STRING" id="1051890.A0A3N4LRQ6"/>
<dbReference type="Pfam" id="PF16575">
    <property type="entry name" value="CLP1_P"/>
    <property type="match status" value="1"/>
</dbReference>
<keyword evidence="14" id="KW-1185">Reference proteome</keyword>
<evidence type="ECO:0000259" key="12">
    <source>
        <dbReference type="Pfam" id="PF24419"/>
    </source>
</evidence>
<feature type="region of interest" description="Disordered" evidence="10">
    <location>
        <begin position="30"/>
        <end position="138"/>
    </location>
</feature>
<dbReference type="FunCoup" id="A0A3N4LRQ6">
    <property type="interactions" value="144"/>
</dbReference>
<dbReference type="GO" id="GO:0005634">
    <property type="term" value="C:nucleus"/>
    <property type="evidence" value="ECO:0007669"/>
    <property type="project" value="TreeGrafter"/>
</dbReference>
<evidence type="ECO:0000256" key="4">
    <source>
        <dbReference type="ARBA" id="ARBA00019824"/>
    </source>
</evidence>
<dbReference type="InterPro" id="IPR045116">
    <property type="entry name" value="Clp1/Grc3"/>
</dbReference>
<dbReference type="InterPro" id="IPR057573">
    <property type="entry name" value="NOL9_N"/>
</dbReference>
<evidence type="ECO:0000256" key="10">
    <source>
        <dbReference type="SAM" id="MobiDB-lite"/>
    </source>
</evidence>
<evidence type="ECO:0000256" key="8">
    <source>
        <dbReference type="ARBA" id="ARBA00022840"/>
    </source>
</evidence>
<evidence type="ECO:0000256" key="6">
    <source>
        <dbReference type="ARBA" id="ARBA00022741"/>
    </source>
</evidence>
<reference evidence="13 14" key="1">
    <citation type="journal article" date="2018" name="Nat. Ecol. Evol.">
        <title>Pezizomycetes genomes reveal the molecular basis of ectomycorrhizal truffle lifestyle.</title>
        <authorList>
            <person name="Murat C."/>
            <person name="Payen T."/>
            <person name="Noel B."/>
            <person name="Kuo A."/>
            <person name="Morin E."/>
            <person name="Chen J."/>
            <person name="Kohler A."/>
            <person name="Krizsan K."/>
            <person name="Balestrini R."/>
            <person name="Da Silva C."/>
            <person name="Montanini B."/>
            <person name="Hainaut M."/>
            <person name="Levati E."/>
            <person name="Barry K.W."/>
            <person name="Belfiori B."/>
            <person name="Cichocki N."/>
            <person name="Clum A."/>
            <person name="Dockter R.B."/>
            <person name="Fauchery L."/>
            <person name="Guy J."/>
            <person name="Iotti M."/>
            <person name="Le Tacon F."/>
            <person name="Lindquist E.A."/>
            <person name="Lipzen A."/>
            <person name="Malagnac F."/>
            <person name="Mello A."/>
            <person name="Molinier V."/>
            <person name="Miyauchi S."/>
            <person name="Poulain J."/>
            <person name="Riccioni C."/>
            <person name="Rubini A."/>
            <person name="Sitrit Y."/>
            <person name="Splivallo R."/>
            <person name="Traeger S."/>
            <person name="Wang M."/>
            <person name="Zifcakova L."/>
            <person name="Wipf D."/>
            <person name="Zambonelli A."/>
            <person name="Paolocci F."/>
            <person name="Nowrousian M."/>
            <person name="Ottonello S."/>
            <person name="Baldrian P."/>
            <person name="Spatafora J.W."/>
            <person name="Henrissat B."/>
            <person name="Nagy L.G."/>
            <person name="Aury J.M."/>
            <person name="Wincker P."/>
            <person name="Grigoriev I.V."/>
            <person name="Bonfante P."/>
            <person name="Martin F.M."/>
        </authorList>
    </citation>
    <scope>NUCLEOTIDE SEQUENCE [LARGE SCALE GENOMIC DNA]</scope>
    <source>
        <strain evidence="13 14">ATCC MYA-4762</strain>
    </source>
</reference>
<proteinExistence type="inferred from homology"/>
<sequence>MPKRTRDDGLKDPPAQLSAFARRQLLEAKISTPVSPVPASSASPTLTPDSSTIRDFTPPVPTSKLKSSKKTKDPTTETPTTRGKPTSRSTPQSTDCNVSTTKKLESALSRQLEDSRRRKEAEEPTAVENGLGDAGEDVEDVMSVDGDEEEDGVDPRVLINGRGRANSIATQISSFVPTEINTAVYKPGLSVKYSLKASETMVFQGEYSLRVLSGSIQVYGATLTPSSGTHEVWAPSTHALPVIEALPRKTGDKVQEKDGEFDAEIVVGKFNSGIRDIGRLWPMFGGVWAPPNTTNKEDTYHLLTTSTSPPGTLTTPSAWLPLLSDFITPSPQAPVILITGPKSSGKSTLSRTLTNILLNTYPKIAYLDLDPGQPEFAPPGMVSLSVIRNPILGPPFTHPAGPVSRESKRYRAHHLGFVSPREDPGGYIQAARDLFQYYTHLYNSHSDSSLGIPLVVNTCGWIKGTGLELLQDIINLTQPSDLVLLHPPPQHPSGNASTTISDIQALLPHTTRFYHMPAPAPAAIQAKFSAADLRALHTMSYFHHSVVRVGGDHEPRISWGFANPLTHVLPWELPGRKIGAGIHILHLTPPLPPQLLRDAIEGTIVGVILVDNVNNSVEDEGNGDRAGSGLPYPFPGPPPTPETSHCVGLAIIRAIDTTTHEVQLILPQKDTYLSEASSSHDGLALVRGRLEAPVWDFVSEELRVGGRVAGDELPWVTCDGAAGQGGKGVREWRVRRNLMRRGR</sequence>
<evidence type="ECO:0000256" key="3">
    <source>
        <dbReference type="ARBA" id="ARBA00018706"/>
    </source>
</evidence>
<dbReference type="InterPro" id="IPR032319">
    <property type="entry name" value="CLP1_P"/>
</dbReference>
<evidence type="ECO:0000256" key="9">
    <source>
        <dbReference type="ARBA" id="ARBA00071212"/>
    </source>
</evidence>
<evidence type="ECO:0000313" key="14">
    <source>
        <dbReference type="Proteomes" id="UP000267821"/>
    </source>
</evidence>
<evidence type="ECO:0000256" key="2">
    <source>
        <dbReference type="ARBA" id="ARBA00011003"/>
    </source>
</evidence>
<keyword evidence="8" id="KW-0067">ATP-binding</keyword>
<dbReference type="Proteomes" id="UP000267821">
    <property type="component" value="Unassembled WGS sequence"/>
</dbReference>
<dbReference type="GO" id="GO:0000448">
    <property type="term" value="P:cleavage in ITS2 between 5.8S rRNA and LSU-rRNA of tricistronic rRNA transcript (SSU-rRNA, 5.8S rRNA, LSU-rRNA)"/>
    <property type="evidence" value="ECO:0007669"/>
    <property type="project" value="TreeGrafter"/>
</dbReference>
<feature type="domain" description="Clp1 P-loop" evidence="11">
    <location>
        <begin position="340"/>
        <end position="543"/>
    </location>
</feature>
<evidence type="ECO:0000256" key="5">
    <source>
        <dbReference type="ARBA" id="ARBA00022679"/>
    </source>
</evidence>
<gene>
    <name evidence="13" type="ORF">L211DRAFT_84740</name>
</gene>
<feature type="compositionally biased region" description="Low complexity" evidence="10">
    <location>
        <begin position="76"/>
        <end position="87"/>
    </location>
</feature>
<dbReference type="CDD" id="cd01983">
    <property type="entry name" value="SIMIBI"/>
    <property type="match status" value="1"/>
</dbReference>
<feature type="compositionally biased region" description="Pro residues" evidence="10">
    <location>
        <begin position="632"/>
        <end position="641"/>
    </location>
</feature>
<keyword evidence="7" id="KW-0418">Kinase</keyword>
<dbReference type="SUPFAM" id="SSF52540">
    <property type="entry name" value="P-loop containing nucleoside triphosphate hydrolases"/>
    <property type="match status" value="1"/>
</dbReference>
<dbReference type="EMBL" id="ML121537">
    <property type="protein sequence ID" value="RPB25500.1"/>
    <property type="molecule type" value="Genomic_DNA"/>
</dbReference>
<dbReference type="GO" id="GO:0051731">
    <property type="term" value="F:polynucleotide 5'-hydroxyl-kinase activity"/>
    <property type="evidence" value="ECO:0007669"/>
    <property type="project" value="InterPro"/>
</dbReference>
<organism evidence="13 14">
    <name type="scientific">Terfezia boudieri ATCC MYA-4762</name>
    <dbReference type="NCBI Taxonomy" id="1051890"/>
    <lineage>
        <taxon>Eukaryota</taxon>
        <taxon>Fungi</taxon>
        <taxon>Dikarya</taxon>
        <taxon>Ascomycota</taxon>
        <taxon>Pezizomycotina</taxon>
        <taxon>Pezizomycetes</taxon>
        <taxon>Pezizales</taxon>
        <taxon>Pezizaceae</taxon>
        <taxon>Terfezia</taxon>
    </lineage>
</organism>
<dbReference type="GO" id="GO:0005524">
    <property type="term" value="F:ATP binding"/>
    <property type="evidence" value="ECO:0007669"/>
    <property type="project" value="UniProtKB-KW"/>
</dbReference>
<evidence type="ECO:0000256" key="1">
    <source>
        <dbReference type="ARBA" id="ARBA00003798"/>
    </source>
</evidence>
<dbReference type="PANTHER" id="PTHR12755:SF3">
    <property type="entry name" value="POLYNUCLEOTIDE 5'-HYDROXYL-KINASE NOL9"/>
    <property type="match status" value="1"/>
</dbReference>
<evidence type="ECO:0000259" key="11">
    <source>
        <dbReference type="Pfam" id="PF16575"/>
    </source>
</evidence>
<keyword evidence="6" id="KW-0547">Nucleotide-binding</keyword>
<accession>A0A3N4LRQ6</accession>
<feature type="region of interest" description="Disordered" evidence="10">
    <location>
        <begin position="619"/>
        <end position="641"/>
    </location>
</feature>
<feature type="domain" description="NOL9 N-terminal" evidence="12">
    <location>
        <begin position="195"/>
        <end position="255"/>
    </location>
</feature>
<comment type="function">
    <text evidence="1">Polynucleotide 5'-kinase involved in rRNA processing.</text>
</comment>
<dbReference type="Pfam" id="PF24419">
    <property type="entry name" value="Cupin_NOL9"/>
    <property type="match status" value="1"/>
</dbReference>